<gene>
    <name evidence="3" type="primary">pspE_1</name>
    <name evidence="4" type="ORF">B8W98_01335</name>
    <name evidence="5" type="ORF">C5L28_000683</name>
    <name evidence="3" type="ORF">LPKJCM_01645</name>
</gene>
<dbReference type="EMBL" id="NCXI01000005">
    <property type="protein sequence ID" value="PAK87309.1"/>
    <property type="molecule type" value="Genomic_DNA"/>
</dbReference>
<evidence type="ECO:0000313" key="6">
    <source>
        <dbReference type="Proteomes" id="UP000214739"/>
    </source>
</evidence>
<keyword evidence="8" id="KW-1185">Reference proteome</keyword>
<reference evidence="4 7" key="2">
    <citation type="submission" date="2017-04" db="EMBL/GenBank/DDBJ databases">
        <title>Kefir bacterial isolates.</title>
        <authorList>
            <person name="Kim Y."/>
            <person name="Blasche S."/>
            <person name="Patil K.R."/>
        </authorList>
    </citation>
    <scope>NUCLEOTIDE SEQUENCE [LARGE SCALE GENOMIC DNA]</scope>
    <source>
        <strain evidence="4 7">OG2</strain>
    </source>
</reference>
<dbReference type="PANTHER" id="PTHR43031:SF18">
    <property type="entry name" value="RHODANESE-RELATED SULFURTRANSFERASES"/>
    <property type="match status" value="1"/>
</dbReference>
<keyword evidence="1" id="KW-0472">Membrane</keyword>
<evidence type="ECO:0000256" key="1">
    <source>
        <dbReference type="SAM" id="Phobius"/>
    </source>
</evidence>
<dbReference type="InterPro" id="IPR050229">
    <property type="entry name" value="GlpE_sulfurtransferase"/>
</dbReference>
<accession>A0A269YPH3</accession>
<feature type="transmembrane region" description="Helical" evidence="1">
    <location>
        <begin position="6"/>
        <end position="29"/>
    </location>
</feature>
<dbReference type="Proteomes" id="UP000214739">
    <property type="component" value="Unassembled WGS sequence"/>
</dbReference>
<reference evidence="3 6" key="1">
    <citation type="journal article" date="2017" name="Biosci Microbiota Food Health">
        <title>Genomic characterization reconfirms the taxonomic status of Lactobacillus parakefiri.</title>
        <authorList>
            <person name="Tanizawa Y."/>
            <person name="Kobayashi H."/>
            <person name="Kaminuma E."/>
            <person name="Sakamoto M."/>
            <person name="Ohkuma M."/>
            <person name="Nakamura Y."/>
            <person name="Arita M."/>
            <person name="Tohno M."/>
        </authorList>
    </citation>
    <scope>NUCLEOTIDE SEQUENCE [LARGE SCALE GENOMIC DNA]</scope>
    <source>
        <strain evidence="3 6">JCM 8573</strain>
    </source>
</reference>
<dbReference type="OrthoDB" id="9808735at2"/>
<evidence type="ECO:0000313" key="7">
    <source>
        <dbReference type="Proteomes" id="UP000216802"/>
    </source>
</evidence>
<keyword evidence="1" id="KW-0812">Transmembrane</keyword>
<protein>
    <submittedName>
        <fullName evidence="3">Rhodanese-like domain protein</fullName>
    </submittedName>
    <submittedName>
        <fullName evidence="4">Sulfurtransferase</fullName>
    </submittedName>
</protein>
<keyword evidence="1" id="KW-1133">Transmembrane helix</keyword>
<dbReference type="SMART" id="SM00450">
    <property type="entry name" value="RHOD"/>
    <property type="match status" value="1"/>
</dbReference>
<evidence type="ECO:0000313" key="5">
    <source>
        <dbReference type="EMBL" id="TDG93023.1"/>
    </source>
</evidence>
<dbReference type="Gene3D" id="3.40.250.10">
    <property type="entry name" value="Rhodanese-like domain"/>
    <property type="match status" value="1"/>
</dbReference>
<dbReference type="Pfam" id="PF00581">
    <property type="entry name" value="Rhodanese"/>
    <property type="match status" value="1"/>
</dbReference>
<evidence type="ECO:0000313" key="4">
    <source>
        <dbReference type="EMBL" id="PAK87309.1"/>
    </source>
</evidence>
<evidence type="ECO:0000313" key="3">
    <source>
        <dbReference type="EMBL" id="GAW72527.1"/>
    </source>
</evidence>
<feature type="domain" description="Rhodanese" evidence="2">
    <location>
        <begin position="52"/>
        <end position="140"/>
    </location>
</feature>
<dbReference type="Proteomes" id="UP000216802">
    <property type="component" value="Unassembled WGS sequence"/>
</dbReference>
<dbReference type="Proteomes" id="UP000294668">
    <property type="component" value="Unassembled WGS sequence"/>
</dbReference>
<evidence type="ECO:0000259" key="2">
    <source>
        <dbReference type="PROSITE" id="PS50206"/>
    </source>
</evidence>
<dbReference type="PANTHER" id="PTHR43031">
    <property type="entry name" value="FAD-DEPENDENT OXIDOREDUCTASE"/>
    <property type="match status" value="1"/>
</dbReference>
<dbReference type="SUPFAM" id="SSF52821">
    <property type="entry name" value="Rhodanese/Cell cycle control phosphatase"/>
    <property type="match status" value="1"/>
</dbReference>
<dbReference type="RefSeq" id="WP_057963086.1">
    <property type="nucleotide sequence ID" value="NZ_BAAAXO010000056.1"/>
</dbReference>
<comment type="caution">
    <text evidence="4">The sequence shown here is derived from an EMBL/GenBank/DDBJ whole genome shotgun (WGS) entry which is preliminary data.</text>
</comment>
<dbReference type="PROSITE" id="PS50206">
    <property type="entry name" value="RHODANESE_3"/>
    <property type="match status" value="1"/>
</dbReference>
<dbReference type="GO" id="GO:0016740">
    <property type="term" value="F:transferase activity"/>
    <property type="evidence" value="ECO:0007669"/>
    <property type="project" value="UniProtKB-KW"/>
</dbReference>
<dbReference type="EMBL" id="BDGB01000072">
    <property type="protein sequence ID" value="GAW72527.1"/>
    <property type="molecule type" value="Genomic_DNA"/>
</dbReference>
<name>A0A269YPH3_9LACO</name>
<dbReference type="EMBL" id="PUFL01000038">
    <property type="protein sequence ID" value="TDG93023.1"/>
    <property type="molecule type" value="Genomic_DNA"/>
</dbReference>
<organism evidence="4 7">
    <name type="scientific">Lentilactobacillus parakefiri</name>
    <dbReference type="NCBI Taxonomy" id="152332"/>
    <lineage>
        <taxon>Bacteria</taxon>
        <taxon>Bacillati</taxon>
        <taxon>Bacillota</taxon>
        <taxon>Bacilli</taxon>
        <taxon>Lactobacillales</taxon>
        <taxon>Lactobacillaceae</taxon>
        <taxon>Lentilactobacillus</taxon>
    </lineage>
</organism>
<sequence>MFLLIIGAISANLVTTIILIIILLAWGGYTIFQNMRVKQAATYLKNDEFQKGMRKAQVIDLREQKSFKDGHVLGARNMPYSTIKNFYTQLRPDLPVYMYDQGKTISKRAALFLSKKGYKDLYILKSGYQGWNGKEKKSNY</sequence>
<dbReference type="InterPro" id="IPR036873">
    <property type="entry name" value="Rhodanese-like_dom_sf"/>
</dbReference>
<proteinExistence type="predicted"/>
<dbReference type="AlphaFoldDB" id="A0A269YPH3"/>
<evidence type="ECO:0000313" key="8">
    <source>
        <dbReference type="Proteomes" id="UP000294668"/>
    </source>
</evidence>
<reference evidence="5 8" key="3">
    <citation type="journal article" date="2019" name="Appl. Microbiol. Biotechnol.">
        <title>Uncovering carbohydrate metabolism through a genotype-phenotype association study of 56 lactic acid bacteria genomes.</title>
        <authorList>
            <person name="Buron-Moles G."/>
            <person name="Chailyan A."/>
            <person name="Dolejs I."/>
            <person name="Forster J."/>
            <person name="Miks M.H."/>
        </authorList>
    </citation>
    <scope>NUCLEOTIDE SEQUENCE [LARGE SCALE GENOMIC DNA]</scope>
    <source>
        <strain evidence="5 8">DSM 10551</strain>
    </source>
</reference>
<keyword evidence="4" id="KW-0808">Transferase</keyword>
<dbReference type="InterPro" id="IPR001763">
    <property type="entry name" value="Rhodanese-like_dom"/>
</dbReference>
<reference evidence="5" key="4">
    <citation type="submission" date="2019-02" db="EMBL/GenBank/DDBJ databases">
        <authorList>
            <person name="Buron G."/>
            <person name="Chaylann A."/>
            <person name="Dolejs I."/>
            <person name="Forster J."/>
            <person name="Miks M.H."/>
        </authorList>
    </citation>
    <scope>NUCLEOTIDE SEQUENCE</scope>
    <source>
        <strain evidence="5">DSM 10551</strain>
    </source>
</reference>
<dbReference type="CDD" id="cd00158">
    <property type="entry name" value="RHOD"/>
    <property type="match status" value="1"/>
</dbReference>